<dbReference type="SUPFAM" id="SSF51735">
    <property type="entry name" value="NAD(P)-binding Rossmann-fold domains"/>
    <property type="match status" value="1"/>
</dbReference>
<evidence type="ECO:0000256" key="1">
    <source>
        <dbReference type="ARBA" id="ARBA00006484"/>
    </source>
</evidence>
<dbReference type="InterPro" id="IPR020904">
    <property type="entry name" value="Sc_DH/Rdtase_CS"/>
</dbReference>
<dbReference type="EMBL" id="BOOC01000051">
    <property type="protein sequence ID" value="GIH44078.1"/>
    <property type="molecule type" value="Genomic_DNA"/>
</dbReference>
<comment type="caution">
    <text evidence="3">The sequence shown here is derived from an EMBL/GenBank/DDBJ whole genome shotgun (WGS) entry which is preliminary data.</text>
</comment>
<dbReference type="Proteomes" id="UP000603904">
    <property type="component" value="Unassembled WGS sequence"/>
</dbReference>
<feature type="domain" description="Ketoreductase" evidence="2">
    <location>
        <begin position="21"/>
        <end position="202"/>
    </location>
</feature>
<protein>
    <submittedName>
        <fullName evidence="3">3-oxoacyl-ACP reductase</fullName>
    </submittedName>
</protein>
<name>A0ABQ4GAF9_9ACTN</name>
<accession>A0ABQ4GAF9</accession>
<proteinExistence type="inferred from homology"/>
<dbReference type="PRINTS" id="PR00080">
    <property type="entry name" value="SDRFAMILY"/>
</dbReference>
<dbReference type="PRINTS" id="PR00081">
    <property type="entry name" value="GDHRDH"/>
</dbReference>
<dbReference type="Pfam" id="PF13561">
    <property type="entry name" value="adh_short_C2"/>
    <property type="match status" value="1"/>
</dbReference>
<keyword evidence="4" id="KW-1185">Reference proteome</keyword>
<dbReference type="InterPro" id="IPR050259">
    <property type="entry name" value="SDR"/>
</dbReference>
<comment type="similarity">
    <text evidence="1">Belongs to the short-chain dehydrogenases/reductases (SDR) family.</text>
</comment>
<dbReference type="PANTHER" id="PTHR42879:SF2">
    <property type="entry name" value="3-OXOACYL-[ACYL-CARRIER-PROTEIN] REDUCTASE FABG"/>
    <property type="match status" value="1"/>
</dbReference>
<dbReference type="PANTHER" id="PTHR42879">
    <property type="entry name" value="3-OXOACYL-(ACYL-CARRIER-PROTEIN) REDUCTASE"/>
    <property type="match status" value="1"/>
</dbReference>
<dbReference type="PROSITE" id="PS00061">
    <property type="entry name" value="ADH_SHORT"/>
    <property type="match status" value="1"/>
</dbReference>
<dbReference type="SMART" id="SM00822">
    <property type="entry name" value="PKS_KR"/>
    <property type="match status" value="1"/>
</dbReference>
<dbReference type="InterPro" id="IPR057326">
    <property type="entry name" value="KR_dom"/>
</dbReference>
<dbReference type="Gene3D" id="3.40.50.720">
    <property type="entry name" value="NAD(P)-binding Rossmann-like Domain"/>
    <property type="match status" value="1"/>
</dbReference>
<reference evidence="3 4" key="1">
    <citation type="submission" date="2021-01" db="EMBL/GenBank/DDBJ databases">
        <title>Whole genome shotgun sequence of Microbispora corallina NBRC 16416.</title>
        <authorList>
            <person name="Komaki H."/>
            <person name="Tamura T."/>
        </authorList>
    </citation>
    <scope>NUCLEOTIDE SEQUENCE [LARGE SCALE GENOMIC DNA]</scope>
    <source>
        <strain evidence="3 4">NBRC 16416</strain>
    </source>
</reference>
<gene>
    <name evidence="3" type="primary">fabG1</name>
    <name evidence="3" type="ORF">Mco01_70780</name>
</gene>
<evidence type="ECO:0000259" key="2">
    <source>
        <dbReference type="SMART" id="SM00822"/>
    </source>
</evidence>
<dbReference type="InterPro" id="IPR036291">
    <property type="entry name" value="NAD(P)-bd_dom_sf"/>
</dbReference>
<evidence type="ECO:0000313" key="4">
    <source>
        <dbReference type="Proteomes" id="UP000603904"/>
    </source>
</evidence>
<sequence length="260" mass="27737">MRFTMPHVTGGRGRDKEDAMGTALVTGASRGLGAAIAERLAADGWHVAVNYAHDTRGATAVVERIEAAGNTARLARFDVTDEEAVRRGIAEIGPIDVVVNNATGPQPLMPVDKQTWQDHLDQLVFFVKAPLLILQAVLPGMREAGSGRIVNVGSEVTDLGNADYGHYVSAKAAMHGLTRSWARELGPYGITVNTVEPGWIPVERHAEVPPEDYDAYLRDLPLAHMGVPVDVAEAVAFLASPGARFVTGQRLAVNGGKTMT</sequence>
<evidence type="ECO:0000313" key="3">
    <source>
        <dbReference type="EMBL" id="GIH44078.1"/>
    </source>
</evidence>
<organism evidence="3 4">
    <name type="scientific">Microbispora corallina</name>
    <dbReference type="NCBI Taxonomy" id="83302"/>
    <lineage>
        <taxon>Bacteria</taxon>
        <taxon>Bacillati</taxon>
        <taxon>Actinomycetota</taxon>
        <taxon>Actinomycetes</taxon>
        <taxon>Streptosporangiales</taxon>
        <taxon>Streptosporangiaceae</taxon>
        <taxon>Microbispora</taxon>
    </lineage>
</organism>
<dbReference type="InterPro" id="IPR002347">
    <property type="entry name" value="SDR_fam"/>
</dbReference>